<sequence>MQATADLATSLAAAAQVPPDGTPKFLKPHLSWKANGTSRNSNSIREFLWKNCKETFMLATRASLRMILIGL</sequence>
<evidence type="ECO:0000313" key="1">
    <source>
        <dbReference type="EMBL" id="TVU23573.1"/>
    </source>
</evidence>
<protein>
    <submittedName>
        <fullName evidence="1">Uncharacterized protein</fullName>
    </submittedName>
</protein>
<comment type="caution">
    <text evidence="1">The sequence shown here is derived from an EMBL/GenBank/DDBJ whole genome shotgun (WGS) entry which is preliminary data.</text>
</comment>
<reference evidence="1 2" key="1">
    <citation type="journal article" date="2019" name="Sci. Rep.">
        <title>A high-quality genome of Eragrostis curvula grass provides insights into Poaceae evolution and supports new strategies to enhance forage quality.</title>
        <authorList>
            <person name="Carballo J."/>
            <person name="Santos B.A.C.M."/>
            <person name="Zappacosta D."/>
            <person name="Garbus I."/>
            <person name="Selva J.P."/>
            <person name="Gallo C.A."/>
            <person name="Diaz A."/>
            <person name="Albertini E."/>
            <person name="Caccamo M."/>
            <person name="Echenique V."/>
        </authorList>
    </citation>
    <scope>NUCLEOTIDE SEQUENCE [LARGE SCALE GENOMIC DNA]</scope>
    <source>
        <strain evidence="2">cv. Victoria</strain>
        <tissue evidence="1">Leaf</tissue>
    </source>
</reference>
<dbReference type="Proteomes" id="UP000324897">
    <property type="component" value="Chromosome 2"/>
</dbReference>
<keyword evidence="2" id="KW-1185">Reference proteome</keyword>
<dbReference type="AlphaFoldDB" id="A0A5J9UII8"/>
<dbReference type="EMBL" id="RWGY01000013">
    <property type="protein sequence ID" value="TVU23573.1"/>
    <property type="molecule type" value="Genomic_DNA"/>
</dbReference>
<organism evidence="1 2">
    <name type="scientific">Eragrostis curvula</name>
    <name type="common">weeping love grass</name>
    <dbReference type="NCBI Taxonomy" id="38414"/>
    <lineage>
        <taxon>Eukaryota</taxon>
        <taxon>Viridiplantae</taxon>
        <taxon>Streptophyta</taxon>
        <taxon>Embryophyta</taxon>
        <taxon>Tracheophyta</taxon>
        <taxon>Spermatophyta</taxon>
        <taxon>Magnoliopsida</taxon>
        <taxon>Liliopsida</taxon>
        <taxon>Poales</taxon>
        <taxon>Poaceae</taxon>
        <taxon>PACMAD clade</taxon>
        <taxon>Chloridoideae</taxon>
        <taxon>Eragrostideae</taxon>
        <taxon>Eragrostidinae</taxon>
        <taxon>Eragrostis</taxon>
    </lineage>
</organism>
<evidence type="ECO:0000313" key="2">
    <source>
        <dbReference type="Proteomes" id="UP000324897"/>
    </source>
</evidence>
<name>A0A5J9UII8_9POAL</name>
<dbReference type="Gramene" id="TVU23573">
    <property type="protein sequence ID" value="TVU23573"/>
    <property type="gene ID" value="EJB05_25947"/>
</dbReference>
<gene>
    <name evidence="1" type="ORF">EJB05_25947</name>
</gene>
<proteinExistence type="predicted"/>
<accession>A0A5J9UII8</accession>
<feature type="non-terminal residue" evidence="1">
    <location>
        <position position="1"/>
    </location>
</feature>